<proteinExistence type="predicted"/>
<keyword evidence="2" id="KW-0677">Repeat</keyword>
<feature type="compositionally biased region" description="Acidic residues" evidence="3">
    <location>
        <begin position="269"/>
        <end position="290"/>
    </location>
</feature>
<dbReference type="PROSITE" id="PS51450">
    <property type="entry name" value="LRR"/>
    <property type="match status" value="1"/>
</dbReference>
<dbReference type="SMART" id="SM00369">
    <property type="entry name" value="LRR_TYP"/>
    <property type="match status" value="5"/>
</dbReference>
<dbReference type="PANTHER" id="PTHR48051">
    <property type="match status" value="1"/>
</dbReference>
<comment type="caution">
    <text evidence="4">The sequence shown here is derived from an EMBL/GenBank/DDBJ whole genome shotgun (WGS) entry which is preliminary data.</text>
</comment>
<dbReference type="GO" id="GO:0005737">
    <property type="term" value="C:cytoplasm"/>
    <property type="evidence" value="ECO:0007669"/>
    <property type="project" value="TreeGrafter"/>
</dbReference>
<keyword evidence="5" id="KW-1185">Reference proteome</keyword>
<dbReference type="SUPFAM" id="SSF52058">
    <property type="entry name" value="L domain-like"/>
    <property type="match status" value="1"/>
</dbReference>
<dbReference type="Proteomes" id="UP001329430">
    <property type="component" value="Chromosome 8"/>
</dbReference>
<dbReference type="InterPro" id="IPR001611">
    <property type="entry name" value="Leu-rich_rpt"/>
</dbReference>
<dbReference type="PANTHER" id="PTHR48051:SF48">
    <property type="entry name" value="MULTIFUNCTIONAL ROCO FAMILY SIGNALING REGULATOR 1"/>
    <property type="match status" value="1"/>
</dbReference>
<reference evidence="4 5" key="1">
    <citation type="journal article" date="2024" name="Insects">
        <title>An Improved Chromosome-Level Genome Assembly of the Firefly Pyrocoelia pectoralis.</title>
        <authorList>
            <person name="Fu X."/>
            <person name="Meyer-Rochow V.B."/>
            <person name="Ballantyne L."/>
            <person name="Zhu X."/>
        </authorList>
    </citation>
    <scope>NUCLEOTIDE SEQUENCE [LARGE SCALE GENOMIC DNA]</scope>
    <source>
        <strain evidence="4">XCY_ONT2</strain>
    </source>
</reference>
<dbReference type="InterPro" id="IPR032675">
    <property type="entry name" value="LRR_dom_sf"/>
</dbReference>
<dbReference type="InterPro" id="IPR003591">
    <property type="entry name" value="Leu-rich_rpt_typical-subtyp"/>
</dbReference>
<dbReference type="AlphaFoldDB" id="A0AAN7V8B5"/>
<feature type="region of interest" description="Disordered" evidence="3">
    <location>
        <begin position="266"/>
        <end position="304"/>
    </location>
</feature>
<sequence length="320" mass="37147">MNPFFEFFQKNHALAKIEHAQLTKQTNILLEDFDLLDVPNLLYECHELHSLFLARNKITKLSIEICNLKNLHTLAIDYNKLEKFPSELIILPHLKTLNISHNQIKDLTSDIGKLKDLEALWCNCCGLTSLPDEIGILKSLDTLGARNNLIEELPESMCKLQKLRWLTLENNKLSMLPKSFHKLELLVHLNLNRNKFISIPYQVAKLKKLRYIMMQHNNMFTLNQFVLLKMRHVYKINLMHNPIIVSNDIVKKFCNLLMPGSEWEAPLADTDETNSDESSEDWEESIDSSELDFGSSESETEDEEVIGDYLPKLSKYLVTY</sequence>
<evidence type="ECO:0000256" key="2">
    <source>
        <dbReference type="ARBA" id="ARBA00022737"/>
    </source>
</evidence>
<dbReference type="InterPro" id="IPR050216">
    <property type="entry name" value="LRR_domain-containing"/>
</dbReference>
<protein>
    <recommendedName>
        <fullName evidence="6">Leucine rich repeat protein</fullName>
    </recommendedName>
</protein>
<evidence type="ECO:0000313" key="5">
    <source>
        <dbReference type="Proteomes" id="UP001329430"/>
    </source>
</evidence>
<accession>A0AAN7V8B5</accession>
<name>A0AAN7V8B5_9COLE</name>
<gene>
    <name evidence="4" type="ORF">RI129_011132</name>
</gene>
<dbReference type="Pfam" id="PF13855">
    <property type="entry name" value="LRR_8"/>
    <property type="match status" value="2"/>
</dbReference>
<evidence type="ECO:0000313" key="4">
    <source>
        <dbReference type="EMBL" id="KAK5640321.1"/>
    </source>
</evidence>
<keyword evidence="1" id="KW-0433">Leucine-rich repeat</keyword>
<organism evidence="4 5">
    <name type="scientific">Pyrocoelia pectoralis</name>
    <dbReference type="NCBI Taxonomy" id="417401"/>
    <lineage>
        <taxon>Eukaryota</taxon>
        <taxon>Metazoa</taxon>
        <taxon>Ecdysozoa</taxon>
        <taxon>Arthropoda</taxon>
        <taxon>Hexapoda</taxon>
        <taxon>Insecta</taxon>
        <taxon>Pterygota</taxon>
        <taxon>Neoptera</taxon>
        <taxon>Endopterygota</taxon>
        <taxon>Coleoptera</taxon>
        <taxon>Polyphaga</taxon>
        <taxon>Elateriformia</taxon>
        <taxon>Elateroidea</taxon>
        <taxon>Lampyridae</taxon>
        <taxon>Lampyrinae</taxon>
        <taxon>Pyrocoelia</taxon>
    </lineage>
</organism>
<evidence type="ECO:0000256" key="3">
    <source>
        <dbReference type="SAM" id="MobiDB-lite"/>
    </source>
</evidence>
<evidence type="ECO:0008006" key="6">
    <source>
        <dbReference type="Google" id="ProtNLM"/>
    </source>
</evidence>
<dbReference type="Gene3D" id="3.80.10.10">
    <property type="entry name" value="Ribonuclease Inhibitor"/>
    <property type="match status" value="2"/>
</dbReference>
<dbReference type="SMART" id="SM00364">
    <property type="entry name" value="LRR_BAC"/>
    <property type="match status" value="4"/>
</dbReference>
<evidence type="ECO:0000256" key="1">
    <source>
        <dbReference type="ARBA" id="ARBA00022614"/>
    </source>
</evidence>
<dbReference type="EMBL" id="JAVRBK010000008">
    <property type="protein sequence ID" value="KAK5640321.1"/>
    <property type="molecule type" value="Genomic_DNA"/>
</dbReference>